<protein>
    <submittedName>
        <fullName evidence="3">Short-chain dehydrogenase</fullName>
    </submittedName>
</protein>
<dbReference type="RefSeq" id="WP_284237480.1">
    <property type="nucleotide sequence ID" value="NZ_BSSQ01000004.1"/>
</dbReference>
<sequence length="225" mass="25127">MECFILTGASHGIGEAIGKKLISANHHLICVSRKKNEALISLARSEKQGIVDYFEFDLNQVTEIDNLMRNIFENLSSRISALYLINNAAIHFNQAIEVTEPDSIARLMNINLVAPMMLTSSFIKYSKPLNIEKRILNVSSGSSFNLTPGGSCYSTSKSGLETFTKSIGMEQSDVKIMSVRPGMVNTEMHADTLNKKDLKSPEYAADRILTFLFERFEHGKNVKAW</sequence>
<dbReference type="PROSITE" id="PS00061">
    <property type="entry name" value="ADH_SHORT"/>
    <property type="match status" value="1"/>
</dbReference>
<dbReference type="Pfam" id="PF00106">
    <property type="entry name" value="adh_short"/>
    <property type="match status" value="1"/>
</dbReference>
<evidence type="ECO:0000256" key="2">
    <source>
        <dbReference type="ARBA" id="ARBA00023002"/>
    </source>
</evidence>
<accession>A0ABQ6GAS7</accession>
<dbReference type="InterPro" id="IPR020904">
    <property type="entry name" value="Sc_DH/Rdtase_CS"/>
</dbReference>
<dbReference type="InterPro" id="IPR036291">
    <property type="entry name" value="NAD(P)-bd_dom_sf"/>
</dbReference>
<gene>
    <name evidence="3" type="ORF">MU1_11110</name>
</gene>
<keyword evidence="2" id="KW-0560">Oxidoreductase</keyword>
<dbReference type="PANTHER" id="PTHR44196:SF1">
    <property type="entry name" value="DEHYDROGENASE_REDUCTASE SDR FAMILY MEMBER 7B"/>
    <property type="match status" value="1"/>
</dbReference>
<dbReference type="PANTHER" id="PTHR44196">
    <property type="entry name" value="DEHYDROGENASE/REDUCTASE SDR FAMILY MEMBER 7B"/>
    <property type="match status" value="1"/>
</dbReference>
<name>A0ABQ6GAS7_9BACL</name>
<evidence type="ECO:0000256" key="1">
    <source>
        <dbReference type="ARBA" id="ARBA00006484"/>
    </source>
</evidence>
<evidence type="ECO:0000313" key="3">
    <source>
        <dbReference type="EMBL" id="GLX66767.1"/>
    </source>
</evidence>
<dbReference type="InterPro" id="IPR002347">
    <property type="entry name" value="SDR_fam"/>
</dbReference>
<dbReference type="Gene3D" id="3.40.50.720">
    <property type="entry name" value="NAD(P)-binding Rossmann-like Domain"/>
    <property type="match status" value="1"/>
</dbReference>
<evidence type="ECO:0000313" key="4">
    <source>
        <dbReference type="Proteomes" id="UP001157114"/>
    </source>
</evidence>
<proteinExistence type="inferred from homology"/>
<dbReference type="SUPFAM" id="SSF51735">
    <property type="entry name" value="NAD(P)-binding Rossmann-fold domains"/>
    <property type="match status" value="1"/>
</dbReference>
<keyword evidence="4" id="KW-1185">Reference proteome</keyword>
<dbReference type="Proteomes" id="UP001157114">
    <property type="component" value="Unassembled WGS sequence"/>
</dbReference>
<dbReference type="PRINTS" id="PR00081">
    <property type="entry name" value="GDHRDH"/>
</dbReference>
<comment type="similarity">
    <text evidence="1">Belongs to the short-chain dehydrogenases/reductases (SDR) family.</text>
</comment>
<dbReference type="EMBL" id="BSSQ01000004">
    <property type="protein sequence ID" value="GLX66767.1"/>
    <property type="molecule type" value="Genomic_DNA"/>
</dbReference>
<comment type="caution">
    <text evidence="3">The sequence shown here is derived from an EMBL/GenBank/DDBJ whole genome shotgun (WGS) entry which is preliminary data.</text>
</comment>
<reference evidence="3 4" key="1">
    <citation type="submission" date="2023-03" db="EMBL/GenBank/DDBJ databases">
        <title>Draft genome sequence of the bacteria which degrade cell wall of Tricholomamatutake.</title>
        <authorList>
            <person name="Konishi Y."/>
            <person name="Fukuta Y."/>
            <person name="Shirasaka N."/>
        </authorList>
    </citation>
    <scope>NUCLEOTIDE SEQUENCE [LARGE SCALE GENOMIC DNA]</scope>
    <source>
        <strain evidence="4">mu1</strain>
    </source>
</reference>
<organism evidence="3 4">
    <name type="scientific">Paenibacillus glycanilyticus</name>
    <dbReference type="NCBI Taxonomy" id="126569"/>
    <lineage>
        <taxon>Bacteria</taxon>
        <taxon>Bacillati</taxon>
        <taxon>Bacillota</taxon>
        <taxon>Bacilli</taxon>
        <taxon>Bacillales</taxon>
        <taxon>Paenibacillaceae</taxon>
        <taxon>Paenibacillus</taxon>
    </lineage>
</organism>